<feature type="region of interest" description="Disordered" evidence="1">
    <location>
        <begin position="119"/>
        <end position="167"/>
    </location>
</feature>
<feature type="region of interest" description="Disordered" evidence="1">
    <location>
        <begin position="215"/>
        <end position="267"/>
    </location>
</feature>
<accession>A0ABN8N2T8</accession>
<feature type="compositionally biased region" description="Basic and acidic residues" evidence="1">
    <location>
        <begin position="216"/>
        <end position="234"/>
    </location>
</feature>
<proteinExistence type="predicted"/>
<name>A0ABN8N2T8_9CNID</name>
<dbReference type="PANTHER" id="PTHR34348:SF1">
    <property type="entry name" value="SURFEIT LOCUS PROTEIN 2"/>
    <property type="match status" value="1"/>
</dbReference>
<feature type="compositionally biased region" description="Basic and acidic residues" evidence="1">
    <location>
        <begin position="242"/>
        <end position="251"/>
    </location>
</feature>
<evidence type="ECO:0000313" key="3">
    <source>
        <dbReference type="Proteomes" id="UP001159405"/>
    </source>
</evidence>
<gene>
    <name evidence="2" type="ORF">PLOB_00047898</name>
</gene>
<evidence type="ECO:0000313" key="2">
    <source>
        <dbReference type="EMBL" id="CAH3041750.1"/>
    </source>
</evidence>
<dbReference type="InterPro" id="IPR008833">
    <property type="entry name" value="Surf2"/>
</dbReference>
<evidence type="ECO:0008006" key="4">
    <source>
        <dbReference type="Google" id="ProtNLM"/>
    </source>
</evidence>
<comment type="caution">
    <text evidence="2">The sequence shown here is derived from an EMBL/GenBank/DDBJ whole genome shotgun (WGS) entry which is preliminary data.</text>
</comment>
<organism evidence="2 3">
    <name type="scientific">Porites lobata</name>
    <dbReference type="NCBI Taxonomy" id="104759"/>
    <lineage>
        <taxon>Eukaryota</taxon>
        <taxon>Metazoa</taxon>
        <taxon>Cnidaria</taxon>
        <taxon>Anthozoa</taxon>
        <taxon>Hexacorallia</taxon>
        <taxon>Scleractinia</taxon>
        <taxon>Fungiina</taxon>
        <taxon>Poritidae</taxon>
        <taxon>Porites</taxon>
    </lineage>
</organism>
<feature type="compositionally biased region" description="Acidic residues" evidence="1">
    <location>
        <begin position="131"/>
        <end position="150"/>
    </location>
</feature>
<keyword evidence="3" id="KW-1185">Reference proteome</keyword>
<dbReference type="EMBL" id="CALNXK010000009">
    <property type="protein sequence ID" value="CAH3041750.1"/>
    <property type="molecule type" value="Genomic_DNA"/>
</dbReference>
<dbReference type="Pfam" id="PF05477">
    <property type="entry name" value="SURF2"/>
    <property type="match status" value="1"/>
</dbReference>
<dbReference type="Proteomes" id="UP001159405">
    <property type="component" value="Unassembled WGS sequence"/>
</dbReference>
<feature type="compositionally biased region" description="Basic residues" evidence="1">
    <location>
        <begin position="257"/>
        <end position="267"/>
    </location>
</feature>
<reference evidence="2 3" key="1">
    <citation type="submission" date="2022-05" db="EMBL/GenBank/DDBJ databases">
        <authorList>
            <consortium name="Genoscope - CEA"/>
            <person name="William W."/>
        </authorList>
    </citation>
    <scope>NUCLEOTIDE SEQUENCE [LARGE SCALE GENOMIC DNA]</scope>
</reference>
<evidence type="ECO:0000256" key="1">
    <source>
        <dbReference type="SAM" id="MobiDB-lite"/>
    </source>
</evidence>
<feature type="compositionally biased region" description="Basic and acidic residues" evidence="1">
    <location>
        <begin position="119"/>
        <end position="130"/>
    </location>
</feature>
<dbReference type="PANTHER" id="PTHR34348">
    <property type="entry name" value="SURFEIT LOCUS PROTEIN 2"/>
    <property type="match status" value="1"/>
</dbReference>
<sequence length="267" mass="31173">MINMADEKSLKKFLTDHPHFELFKDEQNRKKVKCKLTGHELPARISDLENYTRGKKYQRLVKDVPNTSPGFEEYKEFLVPSRKNRSQLYCELTKKFINNTPHHIQTHVTGKRFLRALEKHREQQKAKDDKSDEEMWVPSDLESDSEDEVEEGAKRKKTEDEEDSGGEFSSEGLVLFYFFRCVTICTRTFPSLKGLSTCGVRQTLTVDLQTEEDEIHETKNQDTFKRTIKEPKKDKSTKKLKTSCEKEDKKASNVPKNKSKTKKSKKT</sequence>
<protein>
    <recommendedName>
        <fullName evidence="4">Surfeit locus protein 2</fullName>
    </recommendedName>
</protein>